<dbReference type="Gene3D" id="1.10.3470.10">
    <property type="entry name" value="ABC transporter involved in vitamin B12 uptake, BtuC"/>
    <property type="match status" value="1"/>
</dbReference>
<evidence type="ECO:0000256" key="1">
    <source>
        <dbReference type="ARBA" id="ARBA00004651"/>
    </source>
</evidence>
<dbReference type="InterPro" id="IPR037294">
    <property type="entry name" value="ABC_BtuC-like"/>
</dbReference>
<evidence type="ECO:0000256" key="2">
    <source>
        <dbReference type="ARBA" id="ARBA00007935"/>
    </source>
</evidence>
<evidence type="ECO:0000256" key="8">
    <source>
        <dbReference type="SAM" id="Phobius"/>
    </source>
</evidence>
<dbReference type="SUPFAM" id="SSF81345">
    <property type="entry name" value="ABC transporter involved in vitamin B12 uptake, BtuC"/>
    <property type="match status" value="1"/>
</dbReference>
<evidence type="ECO:0000313" key="10">
    <source>
        <dbReference type="Proteomes" id="UP000294887"/>
    </source>
</evidence>
<name>A0A4R1F2W1_9GAMM</name>
<organism evidence="9 10">
    <name type="scientific">Cocleimonas flava</name>
    <dbReference type="NCBI Taxonomy" id="634765"/>
    <lineage>
        <taxon>Bacteria</taxon>
        <taxon>Pseudomonadati</taxon>
        <taxon>Pseudomonadota</taxon>
        <taxon>Gammaproteobacteria</taxon>
        <taxon>Thiotrichales</taxon>
        <taxon>Thiotrichaceae</taxon>
        <taxon>Cocleimonas</taxon>
    </lineage>
</organism>
<dbReference type="CDD" id="cd06550">
    <property type="entry name" value="TM_ABC_iron-siderophores_like"/>
    <property type="match status" value="1"/>
</dbReference>
<dbReference type="GO" id="GO:0033214">
    <property type="term" value="P:siderophore-iron import into cell"/>
    <property type="evidence" value="ECO:0007669"/>
    <property type="project" value="TreeGrafter"/>
</dbReference>
<comment type="subcellular location">
    <subcellularLocation>
        <location evidence="1">Cell membrane</location>
        <topology evidence="1">Multi-pass membrane protein</topology>
    </subcellularLocation>
</comment>
<feature type="transmembrane region" description="Helical" evidence="8">
    <location>
        <begin position="312"/>
        <end position="331"/>
    </location>
</feature>
<keyword evidence="3" id="KW-0813">Transport</keyword>
<keyword evidence="6 8" id="KW-1133">Transmembrane helix</keyword>
<accession>A0A4R1F2W1</accession>
<keyword evidence="5 8" id="KW-0812">Transmembrane</keyword>
<dbReference type="OrthoDB" id="9055647at2"/>
<dbReference type="InterPro" id="IPR000522">
    <property type="entry name" value="ABC_transptr_permease_BtuC"/>
</dbReference>
<gene>
    <name evidence="9" type="ORF">EV695_1352</name>
</gene>
<evidence type="ECO:0000256" key="3">
    <source>
        <dbReference type="ARBA" id="ARBA00022448"/>
    </source>
</evidence>
<keyword evidence="10" id="KW-1185">Reference proteome</keyword>
<feature type="transmembrane region" description="Helical" evidence="8">
    <location>
        <begin position="204"/>
        <end position="221"/>
    </location>
</feature>
<evidence type="ECO:0000256" key="5">
    <source>
        <dbReference type="ARBA" id="ARBA00022692"/>
    </source>
</evidence>
<dbReference type="Pfam" id="PF01032">
    <property type="entry name" value="FecCD"/>
    <property type="match status" value="1"/>
</dbReference>
<keyword evidence="7 8" id="KW-0472">Membrane</keyword>
<comment type="caution">
    <text evidence="9">The sequence shown here is derived from an EMBL/GenBank/DDBJ whole genome shotgun (WGS) entry which is preliminary data.</text>
</comment>
<evidence type="ECO:0000313" key="9">
    <source>
        <dbReference type="EMBL" id="TCJ86854.1"/>
    </source>
</evidence>
<dbReference type="GO" id="GO:0005886">
    <property type="term" value="C:plasma membrane"/>
    <property type="evidence" value="ECO:0007669"/>
    <property type="project" value="UniProtKB-SubCell"/>
</dbReference>
<reference evidence="9 10" key="1">
    <citation type="submission" date="2019-03" db="EMBL/GenBank/DDBJ databases">
        <title>Genomic Encyclopedia of Type Strains, Phase IV (KMG-IV): sequencing the most valuable type-strain genomes for metagenomic binning, comparative biology and taxonomic classification.</title>
        <authorList>
            <person name="Goeker M."/>
        </authorList>
    </citation>
    <scope>NUCLEOTIDE SEQUENCE [LARGE SCALE GENOMIC DNA]</scope>
    <source>
        <strain evidence="9 10">DSM 24830</strain>
    </source>
</reference>
<proteinExistence type="inferred from homology"/>
<evidence type="ECO:0000256" key="6">
    <source>
        <dbReference type="ARBA" id="ARBA00022989"/>
    </source>
</evidence>
<feature type="transmembrane region" description="Helical" evidence="8">
    <location>
        <begin position="282"/>
        <end position="300"/>
    </location>
</feature>
<dbReference type="Proteomes" id="UP000294887">
    <property type="component" value="Unassembled WGS sequence"/>
</dbReference>
<evidence type="ECO:0000256" key="7">
    <source>
        <dbReference type="ARBA" id="ARBA00023136"/>
    </source>
</evidence>
<feature type="transmembrane region" description="Helical" evidence="8">
    <location>
        <begin position="68"/>
        <end position="89"/>
    </location>
</feature>
<keyword evidence="4" id="KW-1003">Cell membrane</keyword>
<dbReference type="RefSeq" id="WP_131905185.1">
    <property type="nucleotide sequence ID" value="NZ_BAAAFU010000004.1"/>
</dbReference>
<sequence>MIKSAQYKSPFFVIAALLLINIIIILYSLGTGAFSLHYTDILQRLFTGKPFSNQQAEIILYQIRLPRLVAALLVGASLAAAGAVFQGIFRNPLVSPDILGVSTGAGLGAALGILFSLPVIAIQASAFIGGLVTVFLVYLVANMVRGREPTLVLVLAGVVLGSMAGAVISLIKIVADPYDQLPAITFWLLGSLSSITIEDVWTTAPMMLLGLIPMVLLRWRVNVLALGDEEAKSLGIHPGKMRTILIVAATLMTAAAVAVSGVIGWIGLIIPHMARLLVGPNFALLLPVSILMGAGYLSLVDMLARSIANNEVPLGILTAFLGAPIFIWILAKGKRDW</sequence>
<dbReference type="PANTHER" id="PTHR30472">
    <property type="entry name" value="FERRIC ENTEROBACTIN TRANSPORT SYSTEM PERMEASE PROTEIN"/>
    <property type="match status" value="1"/>
</dbReference>
<dbReference type="EMBL" id="SMFQ01000003">
    <property type="protein sequence ID" value="TCJ86854.1"/>
    <property type="molecule type" value="Genomic_DNA"/>
</dbReference>
<protein>
    <submittedName>
        <fullName evidence="9">Iron complex transport system permease protein</fullName>
    </submittedName>
</protein>
<dbReference type="PANTHER" id="PTHR30472:SF70">
    <property type="entry name" value="MOLYBDATE IMPORT SYSTEM PERMEASE PROTEIN MOLB"/>
    <property type="match status" value="1"/>
</dbReference>
<dbReference type="AlphaFoldDB" id="A0A4R1F2W1"/>
<dbReference type="FunFam" id="1.10.3470.10:FF:000001">
    <property type="entry name" value="Vitamin B12 ABC transporter permease BtuC"/>
    <property type="match status" value="1"/>
</dbReference>
<dbReference type="GO" id="GO:0022857">
    <property type="term" value="F:transmembrane transporter activity"/>
    <property type="evidence" value="ECO:0007669"/>
    <property type="project" value="InterPro"/>
</dbReference>
<feature type="transmembrane region" description="Helical" evidence="8">
    <location>
        <begin position="151"/>
        <end position="175"/>
    </location>
</feature>
<comment type="similarity">
    <text evidence="2">Belongs to the binding-protein-dependent transport system permease family. FecCD subfamily.</text>
</comment>
<feature type="transmembrane region" description="Helical" evidence="8">
    <location>
        <begin position="241"/>
        <end position="270"/>
    </location>
</feature>
<feature type="transmembrane region" description="Helical" evidence="8">
    <location>
        <begin position="12"/>
        <end position="36"/>
    </location>
</feature>
<evidence type="ECO:0000256" key="4">
    <source>
        <dbReference type="ARBA" id="ARBA00022475"/>
    </source>
</evidence>
<feature type="transmembrane region" description="Helical" evidence="8">
    <location>
        <begin position="109"/>
        <end position="139"/>
    </location>
</feature>